<dbReference type="SUPFAM" id="SSF53850">
    <property type="entry name" value="Periplasmic binding protein-like II"/>
    <property type="match status" value="1"/>
</dbReference>
<dbReference type="Proteomes" id="UP000886124">
    <property type="component" value="Unassembled WGS sequence"/>
</dbReference>
<comment type="caution">
    <text evidence="1">The sequence shown here is derived from an EMBL/GenBank/DDBJ whole genome shotgun (WGS) entry which is preliminary data.</text>
</comment>
<dbReference type="InterPro" id="IPR011852">
    <property type="entry name" value="TRAP_TAXI"/>
</dbReference>
<organism evidence="1">
    <name type="scientific">Caldithrix abyssi</name>
    <dbReference type="NCBI Taxonomy" id="187145"/>
    <lineage>
        <taxon>Bacteria</taxon>
        <taxon>Pseudomonadati</taxon>
        <taxon>Calditrichota</taxon>
        <taxon>Calditrichia</taxon>
        <taxon>Calditrichales</taxon>
        <taxon>Calditrichaceae</taxon>
        <taxon>Caldithrix</taxon>
    </lineage>
</organism>
<proteinExistence type="predicted"/>
<accession>A0A7V5UEP9</accession>
<name>A0A7V5UEP9_CALAY</name>
<dbReference type="Gene3D" id="3.40.190.10">
    <property type="entry name" value="Periplasmic binding protein-like II"/>
    <property type="match status" value="2"/>
</dbReference>
<dbReference type="AlphaFoldDB" id="A0A7V5UEP9"/>
<dbReference type="EMBL" id="DROD01000353">
    <property type="protein sequence ID" value="HHJ52560.1"/>
    <property type="molecule type" value="Genomic_DNA"/>
</dbReference>
<gene>
    <name evidence="1" type="ORF">ENJ89_05155</name>
</gene>
<dbReference type="Pfam" id="PF16868">
    <property type="entry name" value="NMT1_3"/>
    <property type="match status" value="1"/>
</dbReference>
<dbReference type="PANTHER" id="PTHR42941">
    <property type="entry name" value="SLL1037 PROTEIN"/>
    <property type="match status" value="1"/>
</dbReference>
<evidence type="ECO:0000313" key="1">
    <source>
        <dbReference type="EMBL" id="HHJ52560.1"/>
    </source>
</evidence>
<protein>
    <submittedName>
        <fullName evidence="1">TAXI family TRAP transporter solute-binding subunit</fullName>
    </submittedName>
</protein>
<reference evidence="1" key="1">
    <citation type="journal article" date="2020" name="mSystems">
        <title>Genome- and Community-Level Interaction Insights into Carbon Utilization and Element Cycling Functions of Hydrothermarchaeota in Hydrothermal Sediment.</title>
        <authorList>
            <person name="Zhou Z."/>
            <person name="Liu Y."/>
            <person name="Xu W."/>
            <person name="Pan J."/>
            <person name="Luo Z.H."/>
            <person name="Li M."/>
        </authorList>
    </citation>
    <scope>NUCLEOTIDE SEQUENCE [LARGE SCALE GENOMIC DNA]</scope>
    <source>
        <strain evidence="1">HyVt-527</strain>
    </source>
</reference>
<dbReference type="NCBIfam" id="TIGR02122">
    <property type="entry name" value="TRAP_TAXI"/>
    <property type="match status" value="1"/>
</dbReference>
<dbReference type="CDD" id="cd13520">
    <property type="entry name" value="PBP2_TAXI_TRAP"/>
    <property type="match status" value="1"/>
</dbReference>
<dbReference type="PANTHER" id="PTHR42941:SF1">
    <property type="entry name" value="SLL1037 PROTEIN"/>
    <property type="match status" value="1"/>
</dbReference>
<sequence length="332" mass="36320">MRKLTVFFLAVVFAISGLTGNLVAKQYVIATATTGGTYYPVGVALATLTSIKLRKKGITANAISSAGSGENVDMLKNKEVDFAILQGLFGAMAYNGKMKYEGKPMKDMRSVTMLWQNVEHFVILSKYKKTGTITDLKNFGKGFSIGKRGSGTEGSGRVILSAFGIEPDKDFRTEYLGYTPSAQAMMDNRIAGANIPAGPPVSAITQLFATLGADKITVLEFTDQQLEQVRKVFPIWTRYIIKAGVYPGQKQDIRTIAQPNFLAVRPDVPAEDVYLILKTIYDNLPFLHNIHKATMAMKLEKAIDGLVVPLHPGAVKFYKEKGLKIPANLIVD</sequence>